<feature type="signal peptide" evidence="3">
    <location>
        <begin position="1"/>
        <end position="24"/>
    </location>
</feature>
<proteinExistence type="predicted"/>
<feature type="region of interest" description="Disordered" evidence="1">
    <location>
        <begin position="892"/>
        <end position="924"/>
    </location>
</feature>
<evidence type="ECO:0000313" key="4">
    <source>
        <dbReference type="Proteomes" id="UP000694844"/>
    </source>
</evidence>
<dbReference type="KEGG" id="cvn:111137278"/>
<keyword evidence="2" id="KW-0812">Transmembrane</keyword>
<name>A0A8B8EWJ8_CRAVI</name>
<evidence type="ECO:0000256" key="2">
    <source>
        <dbReference type="SAM" id="Phobius"/>
    </source>
</evidence>
<feature type="compositionally biased region" description="Low complexity" evidence="1">
    <location>
        <begin position="892"/>
        <end position="919"/>
    </location>
</feature>
<sequence length="978" mass="106177">MDRLYVLSCIGLFISFVLITGNQALTDFTEQACYGNGFEDYLIPSCQGGEKIFIHNVFVYAKRKELNCPQIATYFDRNITFCCNYVSEKEDCGQRYFGTSSDFEHAHYSRCTGQATCAGIPVAWNYTEHFCDVTFFEERTNYMKMWYNCIPDISSISINSASLMTGSQVFLSSENYPASMPDCSTTSGATCSVQTSDGSSIRITALDLQFSQKSGVCQQRIHITDMLTNTDISCQENNQFVKTKIYESSGGSIEIRLDNTATATEGKFWIQIEASGASGRVSVECGDEAAVYQCGSSLPMTSQDALAPTVSAYTTSTDIGVSTTGFLSSSEYKTVSDQRFTDIVSSTYTKTSEYKSNSEVGMSSIYEKSTDNLIPALSEYYRTTDQISTSIKDTYTSLTRETMESLTIPIMEKSSIYLENSKILDMQSSSQISSEYFRKSSEVSSLTYDMSSETSKTFGFSTLSDTRSSKYMPLESSLLDSVYLSTTSEHYKTTSETLTSMKDILVSTKQVIQMSEIWTTTDMEKSSVYLDSSVYSKYFSPTKSSSDTLISTKEIVSSFSDIRNTSASITKVYTEKSSLDLESSSNLDPRYVSHTSLEYHQMTTETLTTFKESRSTKIAETTNVYISSSMSTLPKEYSSDTMQHFLFSSSSKATDMIDSSSSKFSNDNSDSFVYIASSDAQSSSTFEKIGITPSSVVTTTAEIDLKWTTTTPASSNEITSSRDIGVQSMDTFSGISTSLDSTVSSVNLMSSYIQSTTSNDIPIMTSFWAGPSLSSSALSTMSITSTSSLIVAVPSSSPVSTLRSLTVTPSSSSSVSSSLSSKDVISSSVSNVSLLSTSSNLAIKPSTATSASSMMESTIWFTSITLPSSTSGATSLVLSASSTMSLTPTVSVAESSTSSMSSETTQPSTTASSSNSTSTEQDLASSKDPLDLSWIFTIFPATIGAATVVGSIGYALNRLRKKCIQVNAETPRRRIAFA</sequence>
<dbReference type="RefSeq" id="XP_022344385.1">
    <property type="nucleotide sequence ID" value="XM_022488677.1"/>
</dbReference>
<keyword evidence="3" id="KW-0732">Signal</keyword>
<dbReference type="CDD" id="cd22823">
    <property type="entry name" value="Gal_Rha_Lectin"/>
    <property type="match status" value="1"/>
</dbReference>
<protein>
    <submittedName>
        <fullName evidence="5">Uncharacterized protein LOC111137278</fullName>
    </submittedName>
</protein>
<reference evidence="5" key="1">
    <citation type="submission" date="2025-08" db="UniProtKB">
        <authorList>
            <consortium name="RefSeq"/>
        </authorList>
    </citation>
    <scope>IDENTIFICATION</scope>
    <source>
        <tissue evidence="5">Whole sample</tissue>
    </source>
</reference>
<keyword evidence="4" id="KW-1185">Reference proteome</keyword>
<keyword evidence="2" id="KW-0472">Membrane</keyword>
<dbReference type="GeneID" id="111137278"/>
<evidence type="ECO:0000256" key="1">
    <source>
        <dbReference type="SAM" id="MobiDB-lite"/>
    </source>
</evidence>
<dbReference type="AlphaFoldDB" id="A0A8B8EWJ8"/>
<feature type="chain" id="PRO_5034049493" evidence="3">
    <location>
        <begin position="25"/>
        <end position="978"/>
    </location>
</feature>
<evidence type="ECO:0000313" key="5">
    <source>
        <dbReference type="RefSeq" id="XP_022344385.1"/>
    </source>
</evidence>
<dbReference type="OrthoDB" id="6071711at2759"/>
<organism evidence="4 5">
    <name type="scientific">Crassostrea virginica</name>
    <name type="common">Eastern oyster</name>
    <dbReference type="NCBI Taxonomy" id="6565"/>
    <lineage>
        <taxon>Eukaryota</taxon>
        <taxon>Metazoa</taxon>
        <taxon>Spiralia</taxon>
        <taxon>Lophotrochozoa</taxon>
        <taxon>Mollusca</taxon>
        <taxon>Bivalvia</taxon>
        <taxon>Autobranchia</taxon>
        <taxon>Pteriomorphia</taxon>
        <taxon>Ostreida</taxon>
        <taxon>Ostreoidea</taxon>
        <taxon>Ostreidae</taxon>
        <taxon>Crassostrea</taxon>
    </lineage>
</organism>
<dbReference type="Proteomes" id="UP000694844">
    <property type="component" value="Chromosome 5"/>
</dbReference>
<keyword evidence="2" id="KW-1133">Transmembrane helix</keyword>
<gene>
    <name evidence="5" type="primary">LOC111137278</name>
</gene>
<feature type="transmembrane region" description="Helical" evidence="2">
    <location>
        <begin position="934"/>
        <end position="956"/>
    </location>
</feature>
<accession>A0A8B8EWJ8</accession>
<evidence type="ECO:0000256" key="3">
    <source>
        <dbReference type="SAM" id="SignalP"/>
    </source>
</evidence>